<keyword evidence="5" id="KW-1185">Reference proteome</keyword>
<dbReference type="InterPro" id="IPR017969">
    <property type="entry name" value="Heavy-metal-associated_CS"/>
</dbReference>
<dbReference type="GO" id="GO:0046872">
    <property type="term" value="F:metal ion binding"/>
    <property type="evidence" value="ECO:0007669"/>
    <property type="project" value="UniProtKB-KW"/>
</dbReference>
<evidence type="ECO:0000256" key="2">
    <source>
        <dbReference type="ARBA" id="ARBA00022723"/>
    </source>
</evidence>
<dbReference type="CDD" id="cd00371">
    <property type="entry name" value="HMA"/>
    <property type="match status" value="1"/>
</dbReference>
<evidence type="ECO:0000259" key="3">
    <source>
        <dbReference type="PROSITE" id="PS50846"/>
    </source>
</evidence>
<dbReference type="PANTHER" id="PTHR46594:SF4">
    <property type="entry name" value="P-TYPE CATION-TRANSPORTING ATPASE"/>
    <property type="match status" value="1"/>
</dbReference>
<dbReference type="InterPro" id="IPR036163">
    <property type="entry name" value="HMA_dom_sf"/>
</dbReference>
<dbReference type="PROSITE" id="PS01047">
    <property type="entry name" value="HMA_1"/>
    <property type="match status" value="1"/>
</dbReference>
<sequence>MVVMELNVSGMSCGHCKASVEKALKELGVNDVSVELATGVVKVSYEDSHITREMIINTIDDAGYTVL</sequence>
<gene>
    <name evidence="4" type="ORF">HYG86_16700</name>
</gene>
<proteinExistence type="predicted"/>
<keyword evidence="2" id="KW-0479">Metal-binding</keyword>
<dbReference type="Gene3D" id="3.30.70.100">
    <property type="match status" value="1"/>
</dbReference>
<protein>
    <recommendedName>
        <fullName evidence="1">Copper chaperone CopZ</fullName>
    </recommendedName>
</protein>
<dbReference type="RefSeq" id="WP_213166684.1">
    <property type="nucleotide sequence ID" value="NZ_CP058559.1"/>
</dbReference>
<accession>A0A7G9WC80</accession>
<dbReference type="EMBL" id="CP058559">
    <property type="protein sequence ID" value="QNO16292.1"/>
    <property type="molecule type" value="Genomic_DNA"/>
</dbReference>
<name>A0A7G9WC80_ALKCA</name>
<dbReference type="InterPro" id="IPR006121">
    <property type="entry name" value="HMA_dom"/>
</dbReference>
<evidence type="ECO:0000313" key="5">
    <source>
        <dbReference type="Proteomes" id="UP000516160"/>
    </source>
</evidence>
<dbReference type="SUPFAM" id="SSF55008">
    <property type="entry name" value="HMA, heavy metal-associated domain"/>
    <property type="match status" value="1"/>
</dbReference>
<feature type="domain" description="HMA" evidence="3">
    <location>
        <begin position="2"/>
        <end position="67"/>
    </location>
</feature>
<evidence type="ECO:0000256" key="1">
    <source>
        <dbReference type="ARBA" id="ARBA00015313"/>
    </source>
</evidence>
<dbReference type="Proteomes" id="UP000516160">
    <property type="component" value="Chromosome"/>
</dbReference>
<dbReference type="AlphaFoldDB" id="A0A7G9WC80"/>
<dbReference type="PROSITE" id="PS50846">
    <property type="entry name" value="HMA_2"/>
    <property type="match status" value="1"/>
</dbReference>
<dbReference type="FunFam" id="3.30.70.100:FF:000001">
    <property type="entry name" value="ATPase copper transporting beta"/>
    <property type="match status" value="1"/>
</dbReference>
<dbReference type="KEGG" id="acae:HYG86_16700"/>
<dbReference type="Pfam" id="PF00403">
    <property type="entry name" value="HMA"/>
    <property type="match status" value="1"/>
</dbReference>
<organism evidence="4 5">
    <name type="scientific">Alkalicella caledoniensis</name>
    <dbReference type="NCBI Taxonomy" id="2731377"/>
    <lineage>
        <taxon>Bacteria</taxon>
        <taxon>Bacillati</taxon>
        <taxon>Bacillota</taxon>
        <taxon>Clostridia</taxon>
        <taxon>Eubacteriales</taxon>
        <taxon>Proteinivoracaceae</taxon>
        <taxon>Alkalicella</taxon>
    </lineage>
</organism>
<reference evidence="4 5" key="1">
    <citation type="submission" date="2020-07" db="EMBL/GenBank/DDBJ databases">
        <title>Alkalicella. sp. LB2 genome.</title>
        <authorList>
            <person name="Postec A."/>
            <person name="Quemeneur M."/>
        </authorList>
    </citation>
    <scope>NUCLEOTIDE SEQUENCE [LARGE SCALE GENOMIC DNA]</scope>
    <source>
        <strain evidence="4 5">LB2</strain>
    </source>
</reference>
<dbReference type="PANTHER" id="PTHR46594">
    <property type="entry name" value="P-TYPE CATION-TRANSPORTING ATPASE"/>
    <property type="match status" value="1"/>
</dbReference>
<evidence type="ECO:0000313" key="4">
    <source>
        <dbReference type="EMBL" id="QNO16292.1"/>
    </source>
</evidence>